<comment type="caution">
    <text evidence="2">The sequence shown here is derived from an EMBL/GenBank/DDBJ whole genome shotgun (WGS) entry which is preliminary data.</text>
</comment>
<sequence>MAGNLQTSGDQGPGGRCAARVQEDEAQATGAPPAAGRGALPAPRHCVAVCAADFLDMPGGLPLPGVPQRP</sequence>
<evidence type="ECO:0000313" key="2">
    <source>
        <dbReference type="EMBL" id="GFH13982.1"/>
    </source>
</evidence>
<dbReference type="Proteomes" id="UP000485058">
    <property type="component" value="Unassembled WGS sequence"/>
</dbReference>
<organism evidence="2 3">
    <name type="scientific">Haematococcus lacustris</name>
    <name type="common">Green alga</name>
    <name type="synonym">Haematococcus pluvialis</name>
    <dbReference type="NCBI Taxonomy" id="44745"/>
    <lineage>
        <taxon>Eukaryota</taxon>
        <taxon>Viridiplantae</taxon>
        <taxon>Chlorophyta</taxon>
        <taxon>core chlorophytes</taxon>
        <taxon>Chlorophyceae</taxon>
        <taxon>CS clade</taxon>
        <taxon>Chlamydomonadales</taxon>
        <taxon>Haematococcaceae</taxon>
        <taxon>Haematococcus</taxon>
    </lineage>
</organism>
<feature type="non-terminal residue" evidence="2">
    <location>
        <position position="1"/>
    </location>
</feature>
<feature type="compositionally biased region" description="Polar residues" evidence="1">
    <location>
        <begin position="1"/>
        <end position="10"/>
    </location>
</feature>
<feature type="region of interest" description="Disordered" evidence="1">
    <location>
        <begin position="1"/>
        <end position="39"/>
    </location>
</feature>
<keyword evidence="3" id="KW-1185">Reference proteome</keyword>
<reference evidence="2 3" key="1">
    <citation type="submission" date="2020-02" db="EMBL/GenBank/DDBJ databases">
        <title>Draft genome sequence of Haematococcus lacustris strain NIES-144.</title>
        <authorList>
            <person name="Morimoto D."/>
            <person name="Nakagawa S."/>
            <person name="Yoshida T."/>
            <person name="Sawayama S."/>
        </authorList>
    </citation>
    <scope>NUCLEOTIDE SEQUENCE [LARGE SCALE GENOMIC DNA]</scope>
    <source>
        <strain evidence="2 3">NIES-144</strain>
    </source>
</reference>
<feature type="compositionally biased region" description="Low complexity" evidence="1">
    <location>
        <begin position="27"/>
        <end position="39"/>
    </location>
</feature>
<name>A0A699ZEK7_HAELA</name>
<dbReference type="EMBL" id="BLLF01000673">
    <property type="protein sequence ID" value="GFH13982.1"/>
    <property type="molecule type" value="Genomic_DNA"/>
</dbReference>
<gene>
    <name evidence="2" type="ORF">HaLaN_09953</name>
</gene>
<protein>
    <submittedName>
        <fullName evidence="2">Uncharacterized protein</fullName>
    </submittedName>
</protein>
<evidence type="ECO:0000313" key="3">
    <source>
        <dbReference type="Proteomes" id="UP000485058"/>
    </source>
</evidence>
<accession>A0A699ZEK7</accession>
<proteinExistence type="predicted"/>
<dbReference type="AlphaFoldDB" id="A0A699ZEK7"/>
<evidence type="ECO:0000256" key="1">
    <source>
        <dbReference type="SAM" id="MobiDB-lite"/>
    </source>
</evidence>